<dbReference type="GO" id="GO:0061630">
    <property type="term" value="F:ubiquitin protein ligase activity"/>
    <property type="evidence" value="ECO:0007669"/>
    <property type="project" value="InterPro"/>
</dbReference>
<keyword evidence="6" id="KW-1185">Reference proteome</keyword>
<dbReference type="InterPro" id="IPR000569">
    <property type="entry name" value="HECT_dom"/>
</dbReference>
<keyword evidence="1" id="KW-0808">Transferase</keyword>
<dbReference type="SUPFAM" id="SSF56204">
    <property type="entry name" value="Hect, E3 ligase catalytic domain"/>
    <property type="match status" value="1"/>
</dbReference>
<evidence type="ECO:0000259" key="4">
    <source>
        <dbReference type="PROSITE" id="PS50237"/>
    </source>
</evidence>
<dbReference type="Gene3D" id="3.90.1750.10">
    <property type="entry name" value="Hect, E3 ligase catalytic domains"/>
    <property type="match status" value="2"/>
</dbReference>
<dbReference type="Gene3D" id="3.30.2160.10">
    <property type="entry name" value="Hect, E3 ligase catalytic domain"/>
    <property type="match status" value="2"/>
</dbReference>
<evidence type="ECO:0000256" key="2">
    <source>
        <dbReference type="ARBA" id="ARBA00022786"/>
    </source>
</evidence>
<evidence type="ECO:0000313" key="5">
    <source>
        <dbReference type="EMBL" id="KAJ6985792.1"/>
    </source>
</evidence>
<dbReference type="GO" id="GO:0000209">
    <property type="term" value="P:protein polyubiquitination"/>
    <property type="evidence" value="ECO:0007669"/>
    <property type="project" value="TreeGrafter"/>
</dbReference>
<dbReference type="AlphaFoldDB" id="A0AAD6QBB3"/>
<organism evidence="5 6">
    <name type="scientific">Populus alba x Populus x berolinensis</name>
    <dbReference type="NCBI Taxonomy" id="444605"/>
    <lineage>
        <taxon>Eukaryota</taxon>
        <taxon>Viridiplantae</taxon>
        <taxon>Streptophyta</taxon>
        <taxon>Embryophyta</taxon>
        <taxon>Tracheophyta</taxon>
        <taxon>Spermatophyta</taxon>
        <taxon>Magnoliopsida</taxon>
        <taxon>eudicotyledons</taxon>
        <taxon>Gunneridae</taxon>
        <taxon>Pentapetalae</taxon>
        <taxon>rosids</taxon>
        <taxon>fabids</taxon>
        <taxon>Malpighiales</taxon>
        <taxon>Salicaceae</taxon>
        <taxon>Saliceae</taxon>
        <taxon>Populus</taxon>
    </lineage>
</organism>
<dbReference type="GO" id="GO:0043161">
    <property type="term" value="P:proteasome-mediated ubiquitin-dependent protein catabolic process"/>
    <property type="evidence" value="ECO:0007669"/>
    <property type="project" value="TreeGrafter"/>
</dbReference>
<dbReference type="PANTHER" id="PTHR45670:SF1">
    <property type="entry name" value="E3 UBIQUITIN-PROTEIN LIGASE HECTD1"/>
    <property type="match status" value="1"/>
</dbReference>
<dbReference type="PANTHER" id="PTHR45670">
    <property type="entry name" value="E3 UBIQUITIN-PROTEIN LIGASE TRIP12"/>
    <property type="match status" value="1"/>
</dbReference>
<accession>A0AAD6QBB3</accession>
<reference evidence="5" key="1">
    <citation type="journal article" date="2023" name="Mol. Ecol. Resour.">
        <title>Chromosome-level genome assembly of a triploid poplar Populus alba 'Berolinensis'.</title>
        <authorList>
            <person name="Chen S."/>
            <person name="Yu Y."/>
            <person name="Wang X."/>
            <person name="Wang S."/>
            <person name="Zhang T."/>
            <person name="Zhou Y."/>
            <person name="He R."/>
            <person name="Meng N."/>
            <person name="Wang Y."/>
            <person name="Liu W."/>
            <person name="Liu Z."/>
            <person name="Liu J."/>
            <person name="Guo Q."/>
            <person name="Huang H."/>
            <person name="Sederoff R.R."/>
            <person name="Wang G."/>
            <person name="Qu G."/>
            <person name="Chen S."/>
        </authorList>
    </citation>
    <scope>NUCLEOTIDE SEQUENCE</scope>
    <source>
        <strain evidence="5">SC-2020</strain>
    </source>
</reference>
<evidence type="ECO:0000256" key="1">
    <source>
        <dbReference type="ARBA" id="ARBA00022679"/>
    </source>
</evidence>
<dbReference type="Pfam" id="PF00632">
    <property type="entry name" value="HECT"/>
    <property type="match status" value="2"/>
</dbReference>
<comment type="caution">
    <text evidence="5">The sequence shown here is derived from an EMBL/GenBank/DDBJ whole genome shotgun (WGS) entry which is preliminary data.</text>
</comment>
<dbReference type="Proteomes" id="UP001164929">
    <property type="component" value="Chromosome 9"/>
</dbReference>
<dbReference type="InterPro" id="IPR035983">
    <property type="entry name" value="Hect_E3_ubiquitin_ligase"/>
</dbReference>
<evidence type="ECO:0000313" key="6">
    <source>
        <dbReference type="Proteomes" id="UP001164929"/>
    </source>
</evidence>
<protein>
    <recommendedName>
        <fullName evidence="4">HECT domain-containing protein</fullName>
    </recommendedName>
</protein>
<comment type="caution">
    <text evidence="3">Lacks conserved residue(s) required for the propagation of feature annotation.</text>
</comment>
<keyword evidence="2 3" id="KW-0833">Ubl conjugation pathway</keyword>
<feature type="domain" description="HECT" evidence="4">
    <location>
        <begin position="39"/>
        <end position="172"/>
    </location>
</feature>
<gene>
    <name evidence="5" type="ORF">NC653_023663</name>
</gene>
<proteinExistence type="predicted"/>
<sequence length="179" mass="20070">MELDGDDDKNGKSNNESGTAVAADLVQTTLGLFPRPWPPTASASEGSQIYKTIEYFRLVVRVMAIALQDGRLLDLPLSMAFYKLVLGQELDLYDILSFDAEFGKTLQELHALVNINNLEEFISLVVDATVKTGITRQMEAIRDGFNQVFDISSLQIFTPQELDYLLCGRRELWEPDTTC</sequence>
<evidence type="ECO:0000256" key="3">
    <source>
        <dbReference type="PROSITE-ProRule" id="PRU00104"/>
    </source>
</evidence>
<dbReference type="EMBL" id="JAQIZT010000009">
    <property type="protein sequence ID" value="KAJ6985792.1"/>
    <property type="molecule type" value="Genomic_DNA"/>
</dbReference>
<dbReference type="PROSITE" id="PS50237">
    <property type="entry name" value="HECT"/>
    <property type="match status" value="1"/>
</dbReference>
<dbReference type="InterPro" id="IPR045322">
    <property type="entry name" value="HECTD1/TRIP12-like"/>
</dbReference>
<name>A0AAD6QBB3_9ROSI</name>